<evidence type="ECO:0000313" key="2">
    <source>
        <dbReference type="EMBL" id="MBA9061684.1"/>
    </source>
</evidence>
<evidence type="ECO:0000313" key="3">
    <source>
        <dbReference type="Proteomes" id="UP000565455"/>
    </source>
</evidence>
<dbReference type="InterPro" id="IPR021791">
    <property type="entry name" value="Phage_TAC_11"/>
</dbReference>
<feature type="compositionally biased region" description="Polar residues" evidence="1">
    <location>
        <begin position="125"/>
        <end position="134"/>
    </location>
</feature>
<dbReference type="Proteomes" id="UP000565455">
    <property type="component" value="Unassembled WGS sequence"/>
</dbReference>
<name>A0ABR6D6G2_9HYPH</name>
<organism evidence="2 3">
    <name type="scientific">Methylobacterium fujisawaense</name>
    <dbReference type="NCBI Taxonomy" id="107400"/>
    <lineage>
        <taxon>Bacteria</taxon>
        <taxon>Pseudomonadati</taxon>
        <taxon>Pseudomonadota</taxon>
        <taxon>Alphaproteobacteria</taxon>
        <taxon>Hyphomicrobiales</taxon>
        <taxon>Methylobacteriaceae</taxon>
        <taxon>Methylobacterium</taxon>
    </lineage>
</organism>
<gene>
    <name evidence="2" type="ORF">GGQ91_001061</name>
</gene>
<dbReference type="RefSeq" id="WP_182591525.1">
    <property type="nucleotide sequence ID" value="NZ_JACJIM010000002.1"/>
</dbReference>
<reference evidence="2 3" key="1">
    <citation type="submission" date="2020-08" db="EMBL/GenBank/DDBJ databases">
        <title>Genomic Encyclopedia of Type Strains, Phase IV (KMG-IV): sequencing the most valuable type-strain genomes for metagenomic binning, comparative biology and taxonomic classification.</title>
        <authorList>
            <person name="Goeker M."/>
        </authorList>
    </citation>
    <scope>NUCLEOTIDE SEQUENCE [LARGE SCALE GENOMIC DNA]</scope>
    <source>
        <strain evidence="2 3">DSM 5686</strain>
    </source>
</reference>
<evidence type="ECO:0008006" key="4">
    <source>
        <dbReference type="Google" id="ProtNLM"/>
    </source>
</evidence>
<dbReference type="EMBL" id="JACJIM010000002">
    <property type="protein sequence ID" value="MBA9061684.1"/>
    <property type="molecule type" value="Genomic_DNA"/>
</dbReference>
<feature type="region of interest" description="Disordered" evidence="1">
    <location>
        <begin position="111"/>
        <end position="147"/>
    </location>
</feature>
<proteinExistence type="predicted"/>
<evidence type="ECO:0000256" key="1">
    <source>
        <dbReference type="SAM" id="MobiDB-lite"/>
    </source>
</evidence>
<accession>A0ABR6D6G2</accession>
<protein>
    <recommendedName>
        <fullName evidence="4">Gene transfer agent family protein</fullName>
    </recommendedName>
</protein>
<dbReference type="Pfam" id="PF11836">
    <property type="entry name" value="Phage_TAC_11"/>
    <property type="match status" value="1"/>
</dbReference>
<comment type="caution">
    <text evidence="2">The sequence shown here is derived from an EMBL/GenBank/DDBJ whole genome shotgun (WGS) entry which is preliminary data.</text>
</comment>
<keyword evidence="3" id="KW-1185">Reference proteome</keyword>
<feature type="compositionally biased region" description="Low complexity" evidence="1">
    <location>
        <begin position="111"/>
        <end position="124"/>
    </location>
</feature>
<dbReference type="GeneID" id="96602802"/>
<sequence>MSAAETGRTLVTADFAGRPCRFQLRLGEMAELERLCGAGIGAIFMRLGTHQFSHRDVWDTIRLGLEGGGLSGVAASALVLRYQDEPLMEFLPLAGRIVAAAVNGVPKVADAAGNAAAEGEGTADPATSRSSTAPGRSRDSRRRRSAG</sequence>